<dbReference type="RefSeq" id="WP_343194056.1">
    <property type="nucleotide sequence ID" value="NZ_JBCIVJ010000009.1"/>
</dbReference>
<keyword evidence="1" id="KW-0472">Membrane</keyword>
<dbReference type="Proteomes" id="UP001411173">
    <property type="component" value="Unassembled WGS sequence"/>
</dbReference>
<accession>A0ABU9V5Q2</accession>
<proteinExistence type="predicted"/>
<organism evidence="2 3">
    <name type="scientific">Phytobacter palmae</name>
    <dbReference type="NCBI Taxonomy" id="1855371"/>
    <lineage>
        <taxon>Bacteria</taxon>
        <taxon>Pseudomonadati</taxon>
        <taxon>Pseudomonadota</taxon>
        <taxon>Gammaproteobacteria</taxon>
        <taxon>Enterobacterales</taxon>
        <taxon>Enterobacteriaceae</taxon>
        <taxon>Phytobacter</taxon>
    </lineage>
</organism>
<gene>
    <name evidence="2" type="ORF">AAIG39_13145</name>
</gene>
<feature type="transmembrane region" description="Helical" evidence="1">
    <location>
        <begin position="36"/>
        <end position="56"/>
    </location>
</feature>
<sequence length="155" mass="17625">MKIYWSYKDIPELAGLPASVGHKNYKQARSLANSHIEMWLGGVLYVVLVTGLSVAFDRVFPGKGGFAHSLVTTACALVPGIFIWYQISIYVMRKYYKHILARRSAASEDLEKAAERFIEEADEREFQRWRKLRRYGYIALCILMLAVICSLAASV</sequence>
<keyword evidence="1" id="KW-0812">Transmembrane</keyword>
<evidence type="ECO:0000313" key="3">
    <source>
        <dbReference type="Proteomes" id="UP001411173"/>
    </source>
</evidence>
<evidence type="ECO:0000313" key="2">
    <source>
        <dbReference type="EMBL" id="MEN0579949.1"/>
    </source>
</evidence>
<evidence type="ECO:0008006" key="4">
    <source>
        <dbReference type="Google" id="ProtNLM"/>
    </source>
</evidence>
<comment type="caution">
    <text evidence="2">The sequence shown here is derived from an EMBL/GenBank/DDBJ whole genome shotgun (WGS) entry which is preliminary data.</text>
</comment>
<keyword evidence="1" id="KW-1133">Transmembrane helix</keyword>
<evidence type="ECO:0000256" key="1">
    <source>
        <dbReference type="SAM" id="Phobius"/>
    </source>
</evidence>
<name>A0ABU9V5Q2_9ENTR</name>
<reference evidence="2 3" key="1">
    <citation type="submission" date="2024-02" db="EMBL/GenBank/DDBJ databases">
        <title>Whole genome of MDR Enterobacteriaceae from southern Thailand.</title>
        <authorList>
            <person name="Surachat K."/>
        </authorList>
    </citation>
    <scope>NUCLEOTIDE SEQUENCE [LARGE SCALE GENOMIC DNA]</scope>
    <source>
        <strain evidence="2 3">PSU_29</strain>
    </source>
</reference>
<protein>
    <recommendedName>
        <fullName evidence="4">DUF3899 domain-containing protein</fullName>
    </recommendedName>
</protein>
<feature type="transmembrane region" description="Helical" evidence="1">
    <location>
        <begin position="68"/>
        <end position="92"/>
    </location>
</feature>
<feature type="transmembrane region" description="Helical" evidence="1">
    <location>
        <begin position="135"/>
        <end position="153"/>
    </location>
</feature>
<dbReference type="EMBL" id="JBCIVJ010000009">
    <property type="protein sequence ID" value="MEN0579949.1"/>
    <property type="molecule type" value="Genomic_DNA"/>
</dbReference>
<keyword evidence="3" id="KW-1185">Reference proteome</keyword>